<reference evidence="3" key="1">
    <citation type="submission" date="2018-12" db="EMBL/GenBank/DDBJ databases">
        <title>Tengunoibacter tsumagoiensis gen. nov., sp. nov., Dictyobacter kobayashii sp. nov., D. alpinus sp. nov., and D. joshuensis sp. nov. and description of Dictyobacteraceae fam. nov. within the order Ktedonobacterales isolated from Tengu-no-mugimeshi.</title>
        <authorList>
            <person name="Wang C.M."/>
            <person name="Zheng Y."/>
            <person name="Sakai Y."/>
            <person name="Toyoda A."/>
            <person name="Minakuchi Y."/>
            <person name="Abe K."/>
            <person name="Yokota A."/>
            <person name="Yabe S."/>
        </authorList>
    </citation>
    <scope>NUCLEOTIDE SEQUENCE [LARGE SCALE GENOMIC DNA]</scope>
    <source>
        <strain evidence="3">Uno16</strain>
    </source>
</reference>
<evidence type="ECO:0000313" key="3">
    <source>
        <dbReference type="Proteomes" id="UP000287171"/>
    </source>
</evidence>
<protein>
    <submittedName>
        <fullName evidence="2">Uncharacterized protein</fullName>
    </submittedName>
</protein>
<sequence>MAELKVHDIVVHLNDIHELFVLPQQDPFSAQVRFLSGIDVIKSQVKPQMLRQADRTRIVIVLPAKCNEADLVGKIKSALRRYCEFKIWQNHEASTTLKQDSLRALVVGTLFMGIGLFLLSYLEVLPVFLSTFLNDGFNVAFWVILWRPVDFLLFDLTTTLRENRIYKHIAQMDVVVRFE</sequence>
<evidence type="ECO:0000256" key="1">
    <source>
        <dbReference type="SAM" id="Phobius"/>
    </source>
</evidence>
<comment type="caution">
    <text evidence="2">The sequence shown here is derived from an EMBL/GenBank/DDBJ whole genome shotgun (WGS) entry which is preliminary data.</text>
</comment>
<dbReference type="EMBL" id="BIFT01000001">
    <property type="protein sequence ID" value="GCE27831.1"/>
    <property type="molecule type" value="Genomic_DNA"/>
</dbReference>
<keyword evidence="1" id="KW-0472">Membrane</keyword>
<evidence type="ECO:0000313" key="2">
    <source>
        <dbReference type="EMBL" id="GCE27831.1"/>
    </source>
</evidence>
<keyword evidence="1" id="KW-1133">Transmembrane helix</keyword>
<dbReference type="AlphaFoldDB" id="A0A402B8Y0"/>
<proteinExistence type="predicted"/>
<organism evidence="2 3">
    <name type="scientific">Dictyobacter alpinus</name>
    <dbReference type="NCBI Taxonomy" id="2014873"/>
    <lineage>
        <taxon>Bacteria</taxon>
        <taxon>Bacillati</taxon>
        <taxon>Chloroflexota</taxon>
        <taxon>Ktedonobacteria</taxon>
        <taxon>Ktedonobacterales</taxon>
        <taxon>Dictyobacteraceae</taxon>
        <taxon>Dictyobacter</taxon>
    </lineage>
</organism>
<name>A0A402B8Y0_9CHLR</name>
<feature type="transmembrane region" description="Helical" evidence="1">
    <location>
        <begin position="104"/>
        <end position="133"/>
    </location>
</feature>
<dbReference type="Proteomes" id="UP000287171">
    <property type="component" value="Unassembled WGS sequence"/>
</dbReference>
<keyword evidence="3" id="KW-1185">Reference proteome</keyword>
<gene>
    <name evidence="2" type="ORF">KDA_33150</name>
</gene>
<dbReference type="RefSeq" id="WP_126628116.1">
    <property type="nucleotide sequence ID" value="NZ_BIFT01000001.1"/>
</dbReference>
<dbReference type="OrthoDB" id="653003at2"/>
<accession>A0A402B8Y0</accession>
<keyword evidence="1" id="KW-0812">Transmembrane</keyword>